<dbReference type="InterPro" id="IPR019734">
    <property type="entry name" value="TPR_rpt"/>
</dbReference>
<feature type="repeat" description="TPR" evidence="2">
    <location>
        <begin position="54"/>
        <end position="87"/>
    </location>
</feature>
<dbReference type="InterPro" id="IPR011990">
    <property type="entry name" value="TPR-like_helical_dom_sf"/>
</dbReference>
<dbReference type="PANTHER" id="PTHR46401:SF2">
    <property type="entry name" value="GLYCOSYLTRANSFERASE WBBK-RELATED"/>
    <property type="match status" value="1"/>
</dbReference>
<protein>
    <submittedName>
        <fullName evidence="4">Glycosyltransferase</fullName>
        <ecNumber evidence="4">2.4.-.-</ecNumber>
    </submittedName>
</protein>
<evidence type="ECO:0000313" key="4">
    <source>
        <dbReference type="EMBL" id="MFC0410570.1"/>
    </source>
</evidence>
<evidence type="ECO:0000256" key="1">
    <source>
        <dbReference type="ARBA" id="ARBA00022679"/>
    </source>
</evidence>
<gene>
    <name evidence="4" type="ORF">ACFFGY_20150</name>
</gene>
<dbReference type="Gene3D" id="1.25.40.10">
    <property type="entry name" value="Tetratricopeptide repeat domain"/>
    <property type="match status" value="1"/>
</dbReference>
<dbReference type="RefSeq" id="WP_377046314.1">
    <property type="nucleotide sequence ID" value="NZ_JBHLUN010000015.1"/>
</dbReference>
<evidence type="ECO:0000313" key="5">
    <source>
        <dbReference type="Proteomes" id="UP001589865"/>
    </source>
</evidence>
<proteinExistence type="predicted"/>
<sequence>MSSLIDRIVPSETNLSRPETDELRRLADVARDRGEWAEAARGYADYLRVQPDDAAIWIQLGHAMLQQNQLSDARDAYRHASRLRPDDADARVQMGRALRLTGAEAQSIQEFRRALQLAPSKDAYRELLGVGELELARSLMARWEEVGSSDTVYLEVNDLFCFLRVHRTLTGIQRVMVNILEQLLSLPSDDGARFRFVTGTAEEPLRLVDGASLDRLLRYASSEKVDQDHLRGLIEKCEAGAQTAKPLAGQTYLALGAFWAVPDFHLRCAWMKEAGLRVGVYLYDLIPITHREFCEASLSWYFSLALGDALLNFDFVLAISEHTAGEVRTLLDQVGLSAMPVRTLPLAHTLKPPQPGAPRWSPAIRFLRDTRFVLSVSTIEVRKNHAYLFRAWREMIQAGEDVPDLVIVGRPGWRVNDLMAQFRDTDYLDGRIHVLHGLTDDDLATLYRSCLFTAFPSFTEGWGLPVGESLAYGTPCVASQVASIPEVGGDLIHYIDPHNLQSGLETIRRLVSEPEHLEESRRKIAQRFRPRTWEAVTTELLSLLDELTGDDSTVNPPRVPELISAEVFEPSELRAGQPPRRDYLQRPLRAIMAARWYDAENFGAWMHGEEGRLRFRASGVGRKPVIVYLQMTGAPHVEEHHLTVSAWEHSHRRATAKVDNPRLRKVRLHPNAPVTIRILAEPGPDDVVDLRLQIDREVGHFQQDPRRMIVGLMRLGWARADDAVARQEVTERFLLDPLRS</sequence>
<dbReference type="Proteomes" id="UP001589865">
    <property type="component" value="Unassembled WGS sequence"/>
</dbReference>
<dbReference type="GO" id="GO:0016757">
    <property type="term" value="F:glycosyltransferase activity"/>
    <property type="evidence" value="ECO:0007669"/>
    <property type="project" value="UniProtKB-KW"/>
</dbReference>
<evidence type="ECO:0000259" key="3">
    <source>
        <dbReference type="Pfam" id="PF00534"/>
    </source>
</evidence>
<comment type="caution">
    <text evidence="4">The sequence shown here is derived from an EMBL/GenBank/DDBJ whole genome shotgun (WGS) entry which is preliminary data.</text>
</comment>
<dbReference type="SUPFAM" id="SSF53756">
    <property type="entry name" value="UDP-Glycosyltransferase/glycogen phosphorylase"/>
    <property type="match status" value="1"/>
</dbReference>
<dbReference type="EMBL" id="JBHLUN010000015">
    <property type="protein sequence ID" value="MFC0410570.1"/>
    <property type="molecule type" value="Genomic_DNA"/>
</dbReference>
<evidence type="ECO:0000256" key="2">
    <source>
        <dbReference type="PROSITE-ProRule" id="PRU00339"/>
    </source>
</evidence>
<organism evidence="4 5">
    <name type="scientific">Roseomonas elaeocarpi</name>
    <dbReference type="NCBI Taxonomy" id="907779"/>
    <lineage>
        <taxon>Bacteria</taxon>
        <taxon>Pseudomonadati</taxon>
        <taxon>Pseudomonadota</taxon>
        <taxon>Alphaproteobacteria</taxon>
        <taxon>Acetobacterales</taxon>
        <taxon>Roseomonadaceae</taxon>
        <taxon>Roseomonas</taxon>
    </lineage>
</organism>
<keyword evidence="1 4" id="KW-0808">Transferase</keyword>
<dbReference type="SUPFAM" id="SSF48452">
    <property type="entry name" value="TPR-like"/>
    <property type="match status" value="1"/>
</dbReference>
<dbReference type="PANTHER" id="PTHR46401">
    <property type="entry name" value="GLYCOSYLTRANSFERASE WBBK-RELATED"/>
    <property type="match status" value="1"/>
</dbReference>
<reference evidence="4 5" key="1">
    <citation type="submission" date="2024-09" db="EMBL/GenBank/DDBJ databases">
        <authorList>
            <person name="Sun Q."/>
            <person name="Mori K."/>
        </authorList>
    </citation>
    <scope>NUCLEOTIDE SEQUENCE [LARGE SCALE GENOMIC DNA]</scope>
    <source>
        <strain evidence="4 5">TBRC 5777</strain>
    </source>
</reference>
<keyword evidence="5" id="KW-1185">Reference proteome</keyword>
<dbReference type="EC" id="2.4.-.-" evidence="4"/>
<keyword evidence="4" id="KW-0328">Glycosyltransferase</keyword>
<dbReference type="Pfam" id="PF00534">
    <property type="entry name" value="Glycos_transf_1"/>
    <property type="match status" value="1"/>
</dbReference>
<name>A0ABV6JYP1_9PROT</name>
<dbReference type="CDD" id="cd03809">
    <property type="entry name" value="GT4_MtfB-like"/>
    <property type="match status" value="1"/>
</dbReference>
<feature type="domain" description="Glycosyl transferase family 1" evidence="3">
    <location>
        <begin position="368"/>
        <end position="523"/>
    </location>
</feature>
<dbReference type="Gene3D" id="3.40.50.2000">
    <property type="entry name" value="Glycogen Phosphorylase B"/>
    <property type="match status" value="1"/>
</dbReference>
<dbReference type="SMART" id="SM00028">
    <property type="entry name" value="TPR"/>
    <property type="match status" value="3"/>
</dbReference>
<keyword evidence="2" id="KW-0802">TPR repeat</keyword>
<dbReference type="Pfam" id="PF13432">
    <property type="entry name" value="TPR_16"/>
    <property type="match status" value="1"/>
</dbReference>
<feature type="repeat" description="TPR" evidence="2">
    <location>
        <begin position="88"/>
        <end position="121"/>
    </location>
</feature>
<dbReference type="InterPro" id="IPR001296">
    <property type="entry name" value="Glyco_trans_1"/>
</dbReference>
<dbReference type="PROSITE" id="PS50005">
    <property type="entry name" value="TPR"/>
    <property type="match status" value="2"/>
</dbReference>
<accession>A0ABV6JYP1</accession>